<proteinExistence type="predicted"/>
<organism evidence="1 2">
    <name type="scientific">Bacillus sonorensis</name>
    <dbReference type="NCBI Taxonomy" id="119858"/>
    <lineage>
        <taxon>Bacteria</taxon>
        <taxon>Bacillati</taxon>
        <taxon>Bacillota</taxon>
        <taxon>Bacilli</taxon>
        <taxon>Bacillales</taxon>
        <taxon>Bacillaceae</taxon>
        <taxon>Bacillus</taxon>
    </lineage>
</organism>
<dbReference type="GeneID" id="92854296"/>
<evidence type="ECO:0000313" key="1">
    <source>
        <dbReference type="EMBL" id="ASB88195.1"/>
    </source>
</evidence>
<keyword evidence="2" id="KW-1185">Reference proteome</keyword>
<dbReference type="EMBL" id="CP021920">
    <property type="protein sequence ID" value="ASB88195.1"/>
    <property type="molecule type" value="Genomic_DNA"/>
</dbReference>
<dbReference type="InterPro" id="IPR009057">
    <property type="entry name" value="Homeodomain-like_sf"/>
</dbReference>
<gene>
    <name evidence="1" type="ORF">S101395_01686</name>
</gene>
<dbReference type="SUPFAM" id="SSF46689">
    <property type="entry name" value="Homeodomain-like"/>
    <property type="match status" value="1"/>
</dbReference>
<evidence type="ECO:0000313" key="2">
    <source>
        <dbReference type="Proteomes" id="UP000196877"/>
    </source>
</evidence>
<dbReference type="Proteomes" id="UP000196877">
    <property type="component" value="Chromosome"/>
</dbReference>
<sequence>MEDRRAIKEAFLKLLQEKDINKITVSDLGRVTFYLHYKDIFDLDEQIENELFDQLGSFYDASFPSDDPLSMLAFIEKMTEYIYQNAEIFTLLTKPKRNIVTIEKFKDL</sequence>
<reference evidence="1 2" key="1">
    <citation type="submission" date="2017-06" db="EMBL/GenBank/DDBJ databases">
        <title>Genome sequence of Bacillus sonorensis strain SRCM101395.</title>
        <authorList>
            <person name="Cho S.H."/>
        </authorList>
    </citation>
    <scope>NUCLEOTIDE SEQUENCE [LARGE SCALE GENOMIC DNA]</scope>
    <source>
        <strain evidence="1 2">SRCM101395</strain>
    </source>
</reference>
<accession>A0ABN5ABH4</accession>
<dbReference type="Gene3D" id="1.10.357.10">
    <property type="entry name" value="Tetracycline Repressor, domain 2"/>
    <property type="match status" value="1"/>
</dbReference>
<protein>
    <submittedName>
        <fullName evidence="1">Uncharacterized protein</fullName>
    </submittedName>
</protein>
<name>A0ABN5ABH4_9BACI</name>
<dbReference type="RefSeq" id="WP_224254425.1">
    <property type="nucleotide sequence ID" value="NZ_CABJEH010000003.1"/>
</dbReference>